<proteinExistence type="predicted"/>
<accession>A0A6J6RFF6</accession>
<gene>
    <name evidence="1" type="ORF">UFOPK2624_01760</name>
</gene>
<dbReference type="AlphaFoldDB" id="A0A6J6RFF6"/>
<dbReference type="EMBL" id="CAEZXY010000114">
    <property type="protein sequence ID" value="CAB4721812.1"/>
    <property type="molecule type" value="Genomic_DNA"/>
</dbReference>
<protein>
    <submittedName>
        <fullName evidence="1">Unannotated protein</fullName>
    </submittedName>
</protein>
<sequence length="58" mass="6470">MTERHRSAVGGDRVTATRLDHTRHDVIPALALGTKSVRFELADQFERKGIVELADINV</sequence>
<organism evidence="1">
    <name type="scientific">freshwater metagenome</name>
    <dbReference type="NCBI Taxonomy" id="449393"/>
    <lineage>
        <taxon>unclassified sequences</taxon>
        <taxon>metagenomes</taxon>
        <taxon>ecological metagenomes</taxon>
    </lineage>
</organism>
<reference evidence="1" key="1">
    <citation type="submission" date="2020-05" db="EMBL/GenBank/DDBJ databases">
        <authorList>
            <person name="Chiriac C."/>
            <person name="Salcher M."/>
            <person name="Ghai R."/>
            <person name="Kavagutti S V."/>
        </authorList>
    </citation>
    <scope>NUCLEOTIDE SEQUENCE</scope>
</reference>
<name>A0A6J6RFF6_9ZZZZ</name>
<evidence type="ECO:0000313" key="1">
    <source>
        <dbReference type="EMBL" id="CAB4721812.1"/>
    </source>
</evidence>